<feature type="compositionally biased region" description="Polar residues" evidence="10">
    <location>
        <begin position="199"/>
        <end position="209"/>
    </location>
</feature>
<dbReference type="Proteomes" id="UP000663828">
    <property type="component" value="Unassembled WGS sequence"/>
</dbReference>
<keyword evidence="6" id="KW-0175">Coiled coil</keyword>
<feature type="compositionally biased region" description="Acidic residues" evidence="10">
    <location>
        <begin position="211"/>
        <end position="223"/>
    </location>
</feature>
<organism evidence="11 12">
    <name type="scientific">Adineta ricciae</name>
    <name type="common">Rotifer</name>
    <dbReference type="NCBI Taxonomy" id="249248"/>
    <lineage>
        <taxon>Eukaryota</taxon>
        <taxon>Metazoa</taxon>
        <taxon>Spiralia</taxon>
        <taxon>Gnathifera</taxon>
        <taxon>Rotifera</taxon>
        <taxon>Eurotatoria</taxon>
        <taxon>Bdelloidea</taxon>
        <taxon>Adinetida</taxon>
        <taxon>Adinetidae</taxon>
        <taxon>Adineta</taxon>
    </lineage>
</organism>
<sequence>MKDSPTTNAPTTSAATSSATATTTTTATTTATTTTTATAAATSPSSSTIKEKSTTNNTFRDTRAELAQLLKKKEEIEKSLSDIEEQIYAFETSYLKQTQDTGNCIRGWSNCLTSGSGNNNSIDKSSKFRESDRLFSYSSATSYTLLGRDHLKREKEKERRKSIRKHREIMQELSSNKKNSNGTIQIRSVDAQNPICLVSENNTQSTQPLNDDGDEDIEDEDESTTSSEKPTSRTMTNTSTSNKRRAKTKRLRNKRTLSDSSQQSESRD</sequence>
<feature type="region of interest" description="Disordered" evidence="10">
    <location>
        <begin position="199"/>
        <end position="268"/>
    </location>
</feature>
<evidence type="ECO:0000256" key="2">
    <source>
        <dbReference type="ARBA" id="ARBA00010916"/>
    </source>
</evidence>
<dbReference type="GO" id="GO:0000123">
    <property type="term" value="C:histone acetyltransferase complex"/>
    <property type="evidence" value="ECO:0007669"/>
    <property type="project" value="InterPro"/>
</dbReference>
<protein>
    <recommendedName>
        <fullName evidence="3">Chromatin modification-related protein MEAF6</fullName>
    </recommendedName>
</protein>
<feature type="compositionally biased region" description="Polar residues" evidence="10">
    <location>
        <begin position="258"/>
        <end position="268"/>
    </location>
</feature>
<keyword evidence="12" id="KW-1185">Reference proteome</keyword>
<accession>A0A814TF00</accession>
<feature type="compositionally biased region" description="Basic residues" evidence="10">
    <location>
        <begin position="242"/>
        <end position="255"/>
    </location>
</feature>
<feature type="compositionally biased region" description="Low complexity" evidence="10">
    <location>
        <begin position="1"/>
        <end position="48"/>
    </location>
</feature>
<proteinExistence type="inferred from homology"/>
<name>A0A814TF00_ADIRI</name>
<dbReference type="GO" id="GO:0006325">
    <property type="term" value="P:chromatin organization"/>
    <property type="evidence" value="ECO:0007669"/>
    <property type="project" value="UniProtKB-KW"/>
</dbReference>
<evidence type="ECO:0000256" key="10">
    <source>
        <dbReference type="SAM" id="MobiDB-lite"/>
    </source>
</evidence>
<evidence type="ECO:0000256" key="8">
    <source>
        <dbReference type="ARBA" id="ARBA00023242"/>
    </source>
</evidence>
<dbReference type="EMBL" id="CAJNOR010001530">
    <property type="protein sequence ID" value="CAF1158668.1"/>
    <property type="molecule type" value="Genomic_DNA"/>
</dbReference>
<evidence type="ECO:0000256" key="4">
    <source>
        <dbReference type="ARBA" id="ARBA00022853"/>
    </source>
</evidence>
<reference evidence="11" key="1">
    <citation type="submission" date="2021-02" db="EMBL/GenBank/DDBJ databases">
        <authorList>
            <person name="Nowell W R."/>
        </authorList>
    </citation>
    <scope>NUCLEOTIDE SEQUENCE</scope>
</reference>
<evidence type="ECO:0000313" key="11">
    <source>
        <dbReference type="EMBL" id="CAF1158668.1"/>
    </source>
</evidence>
<evidence type="ECO:0000313" key="12">
    <source>
        <dbReference type="Proteomes" id="UP000663828"/>
    </source>
</evidence>
<dbReference type="PANTHER" id="PTHR13476">
    <property type="entry name" value="CHROMATIN MODIFICATION-RELATED PROTEIN MEAF6"/>
    <property type="match status" value="1"/>
</dbReference>
<feature type="compositionally biased region" description="Polar residues" evidence="10">
    <location>
        <begin position="172"/>
        <end position="183"/>
    </location>
</feature>
<feature type="region of interest" description="Disordered" evidence="10">
    <location>
        <begin position="1"/>
        <end position="60"/>
    </location>
</feature>
<dbReference type="AlphaFoldDB" id="A0A814TF00"/>
<dbReference type="GO" id="GO:0005634">
    <property type="term" value="C:nucleus"/>
    <property type="evidence" value="ECO:0007669"/>
    <property type="project" value="UniProtKB-SubCell"/>
</dbReference>
<dbReference type="InterPro" id="IPR015418">
    <property type="entry name" value="Eaf6"/>
</dbReference>
<feature type="region of interest" description="Disordered" evidence="10">
    <location>
        <begin position="151"/>
        <end position="183"/>
    </location>
</feature>
<comment type="similarity">
    <text evidence="2 9">Belongs to the EAF6 family.</text>
</comment>
<keyword evidence="5 9" id="KW-0805">Transcription regulation</keyword>
<keyword evidence="4" id="KW-0156">Chromatin regulator</keyword>
<comment type="subcellular location">
    <subcellularLocation>
        <location evidence="1">Nucleus</location>
    </subcellularLocation>
</comment>
<keyword evidence="8" id="KW-0539">Nucleus</keyword>
<gene>
    <name evidence="11" type="ORF">XAT740_LOCUS21359</name>
</gene>
<comment type="caution">
    <text evidence="11">The sequence shown here is derived from an EMBL/GenBank/DDBJ whole genome shotgun (WGS) entry which is preliminary data.</text>
</comment>
<evidence type="ECO:0000256" key="5">
    <source>
        <dbReference type="ARBA" id="ARBA00023015"/>
    </source>
</evidence>
<evidence type="ECO:0000256" key="1">
    <source>
        <dbReference type="ARBA" id="ARBA00004123"/>
    </source>
</evidence>
<evidence type="ECO:0000256" key="3">
    <source>
        <dbReference type="ARBA" id="ARBA00019141"/>
    </source>
</evidence>
<keyword evidence="7 9" id="KW-0804">Transcription</keyword>
<evidence type="ECO:0000256" key="7">
    <source>
        <dbReference type="ARBA" id="ARBA00023163"/>
    </source>
</evidence>
<feature type="compositionally biased region" description="Low complexity" evidence="10">
    <location>
        <begin position="224"/>
        <end position="241"/>
    </location>
</feature>
<evidence type="ECO:0000256" key="6">
    <source>
        <dbReference type="ARBA" id="ARBA00023054"/>
    </source>
</evidence>
<evidence type="ECO:0000256" key="9">
    <source>
        <dbReference type="RuleBase" id="RU368022"/>
    </source>
</evidence>
<dbReference type="Pfam" id="PF09340">
    <property type="entry name" value="NuA4"/>
    <property type="match status" value="1"/>
</dbReference>